<keyword evidence="2" id="KW-1185">Reference proteome</keyword>
<comment type="caution">
    <text evidence="1">The sequence shown here is derived from an EMBL/GenBank/DDBJ whole genome shotgun (WGS) entry which is preliminary data.</text>
</comment>
<accession>A0ABV6H574</accession>
<dbReference type="InterPro" id="IPR029057">
    <property type="entry name" value="PRTase-like"/>
</dbReference>
<name>A0ABV6H574_9ACTN</name>
<evidence type="ECO:0000313" key="1">
    <source>
        <dbReference type="EMBL" id="MFC0314018.1"/>
    </source>
</evidence>
<reference evidence="1 2" key="1">
    <citation type="submission" date="2024-09" db="EMBL/GenBank/DDBJ databases">
        <authorList>
            <person name="Sun Q."/>
            <person name="Mori K."/>
        </authorList>
    </citation>
    <scope>NUCLEOTIDE SEQUENCE [LARGE SCALE GENOMIC DNA]</scope>
    <source>
        <strain evidence="1 2">CCM 7957</strain>
    </source>
</reference>
<evidence type="ECO:0000313" key="2">
    <source>
        <dbReference type="Proteomes" id="UP001589783"/>
    </source>
</evidence>
<sequence>MDGVLTAALDLIAPRECGGCGRPGPAWCSRCAAIVVDDPFPLTPRVELPVPAWALGRFRGPLRRAVVELKEHRRRDLIPVLGRVLACGLLRLAEWEQLPATRAVALIPAPTRTVAARRRGGDPVTAVAGVAAAALGPRVAAVPLLSTGAWTRDSAGLSAGQRRANLHGAVIAARRRPAALRPPHRAVAVVLVDDVLTTGATIAESVAALRTAGIRADAAVVLAGA</sequence>
<dbReference type="Gene3D" id="3.40.50.2020">
    <property type="match status" value="1"/>
</dbReference>
<dbReference type="EMBL" id="JBHLWV010000012">
    <property type="protein sequence ID" value="MFC0314018.1"/>
    <property type="molecule type" value="Genomic_DNA"/>
</dbReference>
<organism evidence="1 2">
    <name type="scientific">Gordonia phosphorivorans</name>
    <dbReference type="NCBI Taxonomy" id="1056982"/>
    <lineage>
        <taxon>Bacteria</taxon>
        <taxon>Bacillati</taxon>
        <taxon>Actinomycetota</taxon>
        <taxon>Actinomycetes</taxon>
        <taxon>Mycobacteriales</taxon>
        <taxon>Gordoniaceae</taxon>
        <taxon>Gordonia</taxon>
    </lineage>
</organism>
<dbReference type="SUPFAM" id="SSF53271">
    <property type="entry name" value="PRTase-like"/>
    <property type="match status" value="1"/>
</dbReference>
<dbReference type="Proteomes" id="UP001589783">
    <property type="component" value="Unassembled WGS sequence"/>
</dbReference>
<dbReference type="PANTHER" id="PTHR47505">
    <property type="entry name" value="DNA UTILIZATION PROTEIN YHGH"/>
    <property type="match status" value="1"/>
</dbReference>
<gene>
    <name evidence="1" type="ORF">ACFFJD_04005</name>
</gene>
<proteinExistence type="predicted"/>
<protein>
    <submittedName>
        <fullName evidence="1">ComF family protein</fullName>
    </submittedName>
</protein>
<dbReference type="PANTHER" id="PTHR47505:SF1">
    <property type="entry name" value="DNA UTILIZATION PROTEIN YHGH"/>
    <property type="match status" value="1"/>
</dbReference>
<dbReference type="RefSeq" id="WP_382361288.1">
    <property type="nucleotide sequence ID" value="NZ_JBHLWV010000012.1"/>
</dbReference>
<dbReference type="InterPro" id="IPR051910">
    <property type="entry name" value="ComF/GntX_DNA_util-trans"/>
</dbReference>